<dbReference type="InParanoid" id="C4JGA6"/>
<feature type="compositionally biased region" description="Basic and acidic residues" evidence="1">
    <location>
        <begin position="180"/>
        <end position="199"/>
    </location>
</feature>
<dbReference type="AlphaFoldDB" id="C4JGA6"/>
<evidence type="ECO:0000313" key="3">
    <source>
        <dbReference type="Proteomes" id="UP000002058"/>
    </source>
</evidence>
<feature type="region of interest" description="Disordered" evidence="1">
    <location>
        <begin position="343"/>
        <end position="390"/>
    </location>
</feature>
<protein>
    <recommendedName>
        <fullName evidence="4">DUF3835 domain-containing protein</fullName>
    </recommendedName>
</protein>
<dbReference type="SUPFAM" id="SSF46579">
    <property type="entry name" value="Prefoldin"/>
    <property type="match status" value="1"/>
</dbReference>
<dbReference type="GO" id="GO:0000122">
    <property type="term" value="P:negative regulation of transcription by RNA polymerase II"/>
    <property type="evidence" value="ECO:0007669"/>
    <property type="project" value="TreeGrafter"/>
</dbReference>
<name>C4JGA6_UNCRE</name>
<dbReference type="GeneID" id="8443192"/>
<dbReference type="VEuPathDB" id="FungiDB:UREG_02504"/>
<dbReference type="GO" id="GO:0003682">
    <property type="term" value="F:chromatin binding"/>
    <property type="evidence" value="ECO:0007669"/>
    <property type="project" value="TreeGrafter"/>
</dbReference>
<evidence type="ECO:0000313" key="2">
    <source>
        <dbReference type="EMBL" id="EEP77655.1"/>
    </source>
</evidence>
<dbReference type="RefSeq" id="XP_002542988.1">
    <property type="nucleotide sequence ID" value="XM_002542942.1"/>
</dbReference>
<dbReference type="PANTHER" id="PTHR15111">
    <property type="entry name" value="RNA POLYMERASE II SUBUNIT 5-MEDIATING PROTEIN NNX3"/>
    <property type="match status" value="1"/>
</dbReference>
<sequence>MSHPDDLLSNLERQRLQLEQQISELQRSVYNWRLWDAEYDGLREELDALGDSSTKDDILRTTNEFGGSLVTEDEIRNLLGEPQGITRSRKQVMEILGRRVDYVRDNIKTLEKRIRVAEDKLLKVLVVEQPGGDVNEEGLPMTDIVEQLDEEGRVISGSTTTPGRSAEEILEVLKKAGVKDIAEGDREEPPSAETKERPDSLAVDNVLSKADVDELSTSKPADGYTSADSGSNTAKLGSNPSVQFFPGTRDKKEDIQTTDIDESPEDAALRREILQYGLEEVGAVVAELEIDESASEFSISDEEYDDYLVSDEDEEEDEYGRATRRVISDDYHKQMRELEKKLGAKSLHNIGPDVSGLPPEIRQGLEEQESKHGKGETEQGKPTKKKQKKVAFADELDIAPETPIAATAPNPVKVKAHEPPAIRDVIMEHTSTTKDTAVAESKPKKKISRFRSARTGEESAASEPIFASMSANPPTLDGPIGYAGIAASQSPSH</sequence>
<evidence type="ECO:0000256" key="1">
    <source>
        <dbReference type="SAM" id="MobiDB-lite"/>
    </source>
</evidence>
<dbReference type="GO" id="GO:0003714">
    <property type="term" value="F:transcription corepressor activity"/>
    <property type="evidence" value="ECO:0007669"/>
    <property type="project" value="TreeGrafter"/>
</dbReference>
<feature type="region of interest" description="Disordered" evidence="1">
    <location>
        <begin position="180"/>
        <end position="266"/>
    </location>
</feature>
<proteinExistence type="predicted"/>
<reference evidence="3" key="1">
    <citation type="journal article" date="2009" name="Genome Res.">
        <title>Comparative genomic analyses of the human fungal pathogens Coccidioides and their relatives.</title>
        <authorList>
            <person name="Sharpton T.J."/>
            <person name="Stajich J.E."/>
            <person name="Rounsley S.D."/>
            <person name="Gardner M.J."/>
            <person name="Wortman J.R."/>
            <person name="Jordar V.S."/>
            <person name="Maiti R."/>
            <person name="Kodira C.D."/>
            <person name="Neafsey D.E."/>
            <person name="Zeng Q."/>
            <person name="Hung C.-Y."/>
            <person name="McMahan C."/>
            <person name="Muszewska A."/>
            <person name="Grynberg M."/>
            <person name="Mandel M.A."/>
            <person name="Kellner E.M."/>
            <person name="Barker B.M."/>
            <person name="Galgiani J.N."/>
            <person name="Orbach M.J."/>
            <person name="Kirkland T.N."/>
            <person name="Cole G.T."/>
            <person name="Henn M.R."/>
            <person name="Birren B.W."/>
            <person name="Taylor J.W."/>
        </authorList>
    </citation>
    <scope>NUCLEOTIDE SEQUENCE [LARGE SCALE GENOMIC DNA]</scope>
    <source>
        <strain evidence="3">UAMH 1704</strain>
    </source>
</reference>
<dbReference type="OrthoDB" id="21413at2759"/>
<dbReference type="Pfam" id="PF13758">
    <property type="entry name" value="Prefoldin_3"/>
    <property type="match status" value="1"/>
</dbReference>
<evidence type="ECO:0008006" key="4">
    <source>
        <dbReference type="Google" id="ProtNLM"/>
    </source>
</evidence>
<feature type="compositionally biased region" description="Acidic residues" evidence="1">
    <location>
        <begin position="292"/>
        <end position="318"/>
    </location>
</feature>
<dbReference type="eggNOG" id="ENOG502RP8H">
    <property type="taxonomic scope" value="Eukaryota"/>
</dbReference>
<dbReference type="EMBL" id="CH476615">
    <property type="protein sequence ID" value="EEP77655.1"/>
    <property type="molecule type" value="Genomic_DNA"/>
</dbReference>
<dbReference type="PANTHER" id="PTHR15111:SF0">
    <property type="entry name" value="UNCONVENTIONAL PREFOLDIN RPB5 INTERACTOR 1"/>
    <property type="match status" value="1"/>
</dbReference>
<dbReference type="Proteomes" id="UP000002058">
    <property type="component" value="Unassembled WGS sequence"/>
</dbReference>
<dbReference type="OMA" id="DVIMEHT"/>
<dbReference type="InterPro" id="IPR052255">
    <property type="entry name" value="RNA_pol_II_subunit5-mediator"/>
</dbReference>
<gene>
    <name evidence="2" type="ORF">UREG_02504</name>
</gene>
<feature type="region of interest" description="Disordered" evidence="1">
    <location>
        <begin position="292"/>
        <end position="320"/>
    </location>
</feature>
<dbReference type="KEGG" id="ure:UREG_02504"/>
<dbReference type="InterPro" id="IPR039553">
    <property type="entry name" value="Prefoldin-like"/>
</dbReference>
<feature type="compositionally biased region" description="Polar residues" evidence="1">
    <location>
        <begin position="226"/>
        <end position="242"/>
    </location>
</feature>
<feature type="region of interest" description="Disordered" evidence="1">
    <location>
        <begin position="427"/>
        <end position="493"/>
    </location>
</feature>
<keyword evidence="3" id="KW-1185">Reference proteome</keyword>
<feature type="compositionally biased region" description="Basic residues" evidence="1">
    <location>
        <begin position="443"/>
        <end position="452"/>
    </location>
</feature>
<feature type="compositionally biased region" description="Basic and acidic residues" evidence="1">
    <location>
        <begin position="363"/>
        <end position="381"/>
    </location>
</feature>
<organism evidence="2 3">
    <name type="scientific">Uncinocarpus reesii (strain UAMH 1704)</name>
    <dbReference type="NCBI Taxonomy" id="336963"/>
    <lineage>
        <taxon>Eukaryota</taxon>
        <taxon>Fungi</taxon>
        <taxon>Dikarya</taxon>
        <taxon>Ascomycota</taxon>
        <taxon>Pezizomycotina</taxon>
        <taxon>Eurotiomycetes</taxon>
        <taxon>Eurotiomycetidae</taxon>
        <taxon>Onygenales</taxon>
        <taxon>Onygenaceae</taxon>
        <taxon>Uncinocarpus</taxon>
    </lineage>
</organism>
<dbReference type="GO" id="GO:0019212">
    <property type="term" value="F:phosphatase inhibitor activity"/>
    <property type="evidence" value="ECO:0007669"/>
    <property type="project" value="TreeGrafter"/>
</dbReference>
<dbReference type="HOGENOM" id="CLU_030204_0_0_1"/>
<accession>C4JGA6</accession>